<organism evidence="2 3">
    <name type="scientific">Vibrio parahaemolyticus</name>
    <dbReference type="NCBI Taxonomy" id="670"/>
    <lineage>
        <taxon>Bacteria</taxon>
        <taxon>Pseudomonadati</taxon>
        <taxon>Pseudomonadota</taxon>
        <taxon>Gammaproteobacteria</taxon>
        <taxon>Vibrionales</taxon>
        <taxon>Vibrionaceae</taxon>
        <taxon>Vibrio</taxon>
    </lineage>
</organism>
<reference evidence="2" key="1">
    <citation type="submission" date="2023-06" db="EMBL/GenBank/DDBJ databases">
        <title>Genomic Diversity of Vibrio spp. and Metagenomic Analysis of Pathogens in Florida Gulf Coastal Waters Following Hurricane Ian.</title>
        <authorList>
            <person name="Brumfield K.D."/>
        </authorList>
    </citation>
    <scope>NUCLEOTIDE SEQUENCE</scope>
    <source>
        <strain evidence="2">WBS2B-138</strain>
    </source>
</reference>
<accession>A0AAW8Q1B5</accession>
<evidence type="ECO:0000256" key="1">
    <source>
        <dbReference type="SAM" id="Coils"/>
    </source>
</evidence>
<gene>
    <name evidence="2" type="ORF">QX249_13320</name>
</gene>
<evidence type="ECO:0000313" key="3">
    <source>
        <dbReference type="Proteomes" id="UP001253193"/>
    </source>
</evidence>
<name>A0AAW8Q1B5_VIBPH</name>
<dbReference type="Proteomes" id="UP001253193">
    <property type="component" value="Unassembled WGS sequence"/>
</dbReference>
<dbReference type="RefSeq" id="WP_311020563.1">
    <property type="nucleotide sequence ID" value="NZ_JAUHGG010000003.1"/>
</dbReference>
<dbReference type="EMBL" id="JAUHGG010000003">
    <property type="protein sequence ID" value="MDS1821648.1"/>
    <property type="molecule type" value="Genomic_DNA"/>
</dbReference>
<evidence type="ECO:0000313" key="2">
    <source>
        <dbReference type="EMBL" id="MDS1821648.1"/>
    </source>
</evidence>
<sequence length="132" mass="15132">MLLNKVYAISYACSKRDVANITVCELTEVDNIQSAFQNPRKQEPFAVISGYPPPLSEIKGFSRYISKSDVLVLTESLSKVHEVMSSRDEVNSKNALLREKILMLEHEMEKEKARLSRKIAFLFDDRGQIECY</sequence>
<dbReference type="AlphaFoldDB" id="A0AAW8Q1B5"/>
<proteinExistence type="predicted"/>
<comment type="caution">
    <text evidence="2">The sequence shown here is derived from an EMBL/GenBank/DDBJ whole genome shotgun (WGS) entry which is preliminary data.</text>
</comment>
<feature type="coiled-coil region" evidence="1">
    <location>
        <begin position="87"/>
        <end position="114"/>
    </location>
</feature>
<protein>
    <submittedName>
        <fullName evidence="2">Uncharacterized protein</fullName>
    </submittedName>
</protein>
<keyword evidence="1" id="KW-0175">Coiled coil</keyword>